<proteinExistence type="predicted"/>
<name>A0A085V6G7_PSESX</name>
<comment type="caution">
    <text evidence="2">The sequence shown here is derived from an EMBL/GenBank/DDBJ whole genome shotgun (WGS) entry which is preliminary data.</text>
</comment>
<protein>
    <recommendedName>
        <fullName evidence="4">Terminase</fullName>
    </recommendedName>
</protein>
<evidence type="ECO:0000313" key="2">
    <source>
        <dbReference type="EMBL" id="KFE51030.1"/>
    </source>
</evidence>
<dbReference type="AlphaFoldDB" id="A0A085V6G7"/>
<organism evidence="2 3">
    <name type="scientific">Pseudomonas syringae</name>
    <dbReference type="NCBI Taxonomy" id="317"/>
    <lineage>
        <taxon>Bacteria</taxon>
        <taxon>Pseudomonadati</taxon>
        <taxon>Pseudomonadota</taxon>
        <taxon>Gammaproteobacteria</taxon>
        <taxon>Pseudomonadales</taxon>
        <taxon>Pseudomonadaceae</taxon>
        <taxon>Pseudomonas</taxon>
    </lineage>
</organism>
<evidence type="ECO:0008006" key="4">
    <source>
        <dbReference type="Google" id="ProtNLM"/>
    </source>
</evidence>
<evidence type="ECO:0000256" key="1">
    <source>
        <dbReference type="SAM" id="Phobius"/>
    </source>
</evidence>
<gene>
    <name evidence="2" type="ORF">IV02_14600</name>
</gene>
<keyword evidence="1" id="KW-1133">Transmembrane helix</keyword>
<dbReference type="RefSeq" id="WP_047575785.1">
    <property type="nucleotide sequence ID" value="NZ_JPQT01000107.1"/>
</dbReference>
<keyword evidence="1" id="KW-0472">Membrane</keyword>
<keyword evidence="1" id="KW-0812">Transmembrane</keyword>
<accession>A0A085V6G7</accession>
<dbReference type="EMBL" id="JPQT01000107">
    <property type="protein sequence ID" value="KFE51030.1"/>
    <property type="molecule type" value="Genomic_DNA"/>
</dbReference>
<reference evidence="2 3" key="1">
    <citation type="submission" date="2014-07" db="EMBL/GenBank/DDBJ databases">
        <title>Draft Genome Sequences of Environmental Pseudomonas syringae strains.</title>
        <authorList>
            <person name="Baltrus D.A."/>
            <person name="Berge O."/>
            <person name="Morris C."/>
        </authorList>
    </citation>
    <scope>NUCLEOTIDE SEQUENCE [LARGE SCALE GENOMIC DNA]</scope>
    <source>
        <strain evidence="2 3">CEB003</strain>
    </source>
</reference>
<sequence length="71" mass="7718">MAKRLTSLHTWSWHADNHRPPANFVLNVIARPLFIIAALLIFDGLISCSFSSLAIGVIGLIAGLGIQRHGQ</sequence>
<evidence type="ECO:0000313" key="3">
    <source>
        <dbReference type="Proteomes" id="UP000028643"/>
    </source>
</evidence>
<dbReference type="Proteomes" id="UP000028643">
    <property type="component" value="Unassembled WGS sequence"/>
</dbReference>
<feature type="transmembrane region" description="Helical" evidence="1">
    <location>
        <begin position="33"/>
        <end position="66"/>
    </location>
</feature>
<dbReference type="PATRIC" id="fig|317.174.peg.2987"/>